<dbReference type="GO" id="GO:0016020">
    <property type="term" value="C:membrane"/>
    <property type="evidence" value="ECO:0007669"/>
    <property type="project" value="TreeGrafter"/>
</dbReference>
<feature type="compositionally biased region" description="Low complexity" evidence="6">
    <location>
        <begin position="636"/>
        <end position="654"/>
    </location>
</feature>
<feature type="compositionally biased region" description="Basic and acidic residues" evidence="6">
    <location>
        <begin position="422"/>
        <end position="437"/>
    </location>
</feature>
<keyword evidence="2" id="KW-0808">Transferase</keyword>
<evidence type="ECO:0000256" key="4">
    <source>
        <dbReference type="ARBA" id="ARBA00022777"/>
    </source>
</evidence>
<evidence type="ECO:0000256" key="2">
    <source>
        <dbReference type="ARBA" id="ARBA00022679"/>
    </source>
</evidence>
<dbReference type="OrthoDB" id="4062651at2759"/>
<name>A0A1E3NHV9_9ASCO</name>
<dbReference type="GO" id="GO:0005829">
    <property type="term" value="C:cytosol"/>
    <property type="evidence" value="ECO:0007669"/>
    <property type="project" value="TreeGrafter"/>
</dbReference>
<dbReference type="GO" id="GO:0000045">
    <property type="term" value="P:autophagosome assembly"/>
    <property type="evidence" value="ECO:0007669"/>
    <property type="project" value="TreeGrafter"/>
</dbReference>
<feature type="compositionally biased region" description="Polar residues" evidence="6">
    <location>
        <begin position="684"/>
        <end position="702"/>
    </location>
</feature>
<dbReference type="RefSeq" id="XP_019016261.1">
    <property type="nucleotide sequence ID" value="XM_019161305.1"/>
</dbReference>
<dbReference type="InterPro" id="IPR000719">
    <property type="entry name" value="Prot_kinase_dom"/>
</dbReference>
<dbReference type="Gene3D" id="1.10.510.10">
    <property type="entry name" value="Transferase(Phosphotransferase) domain 1"/>
    <property type="match status" value="1"/>
</dbReference>
<feature type="region of interest" description="Disordered" evidence="6">
    <location>
        <begin position="352"/>
        <end position="371"/>
    </location>
</feature>
<proteinExistence type="predicted"/>
<dbReference type="InterPro" id="IPR011009">
    <property type="entry name" value="Kinase-like_dom_sf"/>
</dbReference>
<dbReference type="SUPFAM" id="SSF56112">
    <property type="entry name" value="Protein kinase-like (PK-like)"/>
    <property type="match status" value="1"/>
</dbReference>
<feature type="compositionally biased region" description="Polar residues" evidence="6">
    <location>
        <begin position="409"/>
        <end position="421"/>
    </location>
</feature>
<feature type="region of interest" description="Disordered" evidence="6">
    <location>
        <begin position="871"/>
        <end position="894"/>
    </location>
</feature>
<feature type="domain" description="Protein kinase" evidence="7">
    <location>
        <begin position="21"/>
        <end position="327"/>
    </location>
</feature>
<keyword evidence="5" id="KW-0067">ATP-binding</keyword>
<feature type="region of interest" description="Disordered" evidence="6">
    <location>
        <begin position="626"/>
        <end position="703"/>
    </location>
</feature>
<organism evidence="8 9">
    <name type="scientific">Pichia membranifaciens NRRL Y-2026</name>
    <dbReference type="NCBI Taxonomy" id="763406"/>
    <lineage>
        <taxon>Eukaryota</taxon>
        <taxon>Fungi</taxon>
        <taxon>Dikarya</taxon>
        <taxon>Ascomycota</taxon>
        <taxon>Saccharomycotina</taxon>
        <taxon>Pichiomycetes</taxon>
        <taxon>Pichiales</taxon>
        <taxon>Pichiaceae</taxon>
        <taxon>Pichia</taxon>
    </lineage>
</organism>
<feature type="compositionally biased region" description="Polar residues" evidence="6">
    <location>
        <begin position="879"/>
        <end position="893"/>
    </location>
</feature>
<evidence type="ECO:0000313" key="9">
    <source>
        <dbReference type="Proteomes" id="UP000094455"/>
    </source>
</evidence>
<accession>A0A1E3NHV9</accession>
<feature type="region of interest" description="Disordered" evidence="6">
    <location>
        <begin position="730"/>
        <end position="782"/>
    </location>
</feature>
<evidence type="ECO:0000256" key="3">
    <source>
        <dbReference type="ARBA" id="ARBA00022741"/>
    </source>
</evidence>
<dbReference type="InterPro" id="IPR045269">
    <property type="entry name" value="Atg1-like"/>
</dbReference>
<evidence type="ECO:0000256" key="6">
    <source>
        <dbReference type="SAM" id="MobiDB-lite"/>
    </source>
</evidence>
<evidence type="ECO:0000256" key="1">
    <source>
        <dbReference type="ARBA" id="ARBA00012513"/>
    </source>
</evidence>
<dbReference type="PANTHER" id="PTHR24348">
    <property type="entry name" value="SERINE/THREONINE-PROTEIN KINASE UNC-51-RELATED"/>
    <property type="match status" value="1"/>
</dbReference>
<evidence type="ECO:0000313" key="8">
    <source>
        <dbReference type="EMBL" id="ODQ45148.1"/>
    </source>
</evidence>
<dbReference type="STRING" id="763406.A0A1E3NHV9"/>
<protein>
    <recommendedName>
        <fullName evidence="1">non-specific serine/threonine protein kinase</fullName>
        <ecNumber evidence="1">2.7.11.1</ecNumber>
    </recommendedName>
</protein>
<evidence type="ECO:0000259" key="7">
    <source>
        <dbReference type="PROSITE" id="PS50011"/>
    </source>
</evidence>
<dbReference type="Proteomes" id="UP000094455">
    <property type="component" value="Unassembled WGS sequence"/>
</dbReference>
<dbReference type="GeneID" id="30177992"/>
<dbReference type="GO" id="GO:0000407">
    <property type="term" value="C:phagophore assembly site"/>
    <property type="evidence" value="ECO:0007669"/>
    <property type="project" value="TreeGrafter"/>
</dbReference>
<dbReference type="AlphaFoldDB" id="A0A1E3NHV9"/>
<keyword evidence="3" id="KW-0547">Nucleotide-binding</keyword>
<feature type="region of interest" description="Disordered" evidence="6">
    <location>
        <begin position="390"/>
        <end position="446"/>
    </location>
</feature>
<dbReference type="PANTHER" id="PTHR24348:SF22">
    <property type="entry name" value="NON-SPECIFIC SERINE_THREONINE PROTEIN KINASE"/>
    <property type="match status" value="1"/>
</dbReference>
<dbReference type="GO" id="GO:0010506">
    <property type="term" value="P:regulation of autophagy"/>
    <property type="evidence" value="ECO:0007669"/>
    <property type="project" value="InterPro"/>
</dbReference>
<feature type="compositionally biased region" description="Basic and acidic residues" evidence="6">
    <location>
        <begin position="748"/>
        <end position="757"/>
    </location>
</feature>
<dbReference type="GO" id="GO:0004674">
    <property type="term" value="F:protein serine/threonine kinase activity"/>
    <property type="evidence" value="ECO:0007669"/>
    <property type="project" value="UniProtKB-EC"/>
</dbReference>
<evidence type="ECO:0000256" key="5">
    <source>
        <dbReference type="ARBA" id="ARBA00022840"/>
    </source>
</evidence>
<dbReference type="PROSITE" id="PS00108">
    <property type="entry name" value="PROTEIN_KINASE_ST"/>
    <property type="match status" value="1"/>
</dbReference>
<dbReference type="PROSITE" id="PS50011">
    <property type="entry name" value="PROTEIN_KINASE_DOM"/>
    <property type="match status" value="1"/>
</dbReference>
<dbReference type="EMBL" id="KV454005">
    <property type="protein sequence ID" value="ODQ45148.1"/>
    <property type="molecule type" value="Genomic_DNA"/>
</dbReference>
<gene>
    <name evidence="8" type="ORF">PICMEDRAFT_166789</name>
</gene>
<dbReference type="Pfam" id="PF00069">
    <property type="entry name" value="Pkinase"/>
    <property type="match status" value="1"/>
</dbReference>
<keyword evidence="9" id="KW-1185">Reference proteome</keyword>
<reference evidence="8 9" key="1">
    <citation type="journal article" date="2016" name="Proc. Natl. Acad. Sci. U.S.A.">
        <title>Comparative genomics of biotechnologically important yeasts.</title>
        <authorList>
            <person name="Riley R."/>
            <person name="Haridas S."/>
            <person name="Wolfe K.H."/>
            <person name="Lopes M.R."/>
            <person name="Hittinger C.T."/>
            <person name="Goeker M."/>
            <person name="Salamov A.A."/>
            <person name="Wisecaver J.H."/>
            <person name="Long T.M."/>
            <person name="Calvey C.H."/>
            <person name="Aerts A.L."/>
            <person name="Barry K.W."/>
            <person name="Choi C."/>
            <person name="Clum A."/>
            <person name="Coughlan A.Y."/>
            <person name="Deshpande S."/>
            <person name="Douglass A.P."/>
            <person name="Hanson S.J."/>
            <person name="Klenk H.-P."/>
            <person name="LaButti K.M."/>
            <person name="Lapidus A."/>
            <person name="Lindquist E.A."/>
            <person name="Lipzen A.M."/>
            <person name="Meier-Kolthoff J.P."/>
            <person name="Ohm R.A."/>
            <person name="Otillar R.P."/>
            <person name="Pangilinan J.L."/>
            <person name="Peng Y."/>
            <person name="Rokas A."/>
            <person name="Rosa C.A."/>
            <person name="Scheuner C."/>
            <person name="Sibirny A.A."/>
            <person name="Slot J.C."/>
            <person name="Stielow J.B."/>
            <person name="Sun H."/>
            <person name="Kurtzman C.P."/>
            <person name="Blackwell M."/>
            <person name="Grigoriev I.V."/>
            <person name="Jeffries T.W."/>
        </authorList>
    </citation>
    <scope>NUCLEOTIDE SEQUENCE [LARGE SCALE GENOMIC DNA]</scope>
    <source>
        <strain evidence="8 9">NRRL Y-2026</strain>
    </source>
</reference>
<sequence>MTVASSDYANYLHGGLLNDRYLRMKGLNEGSFGIVSIAKDTKEGNTLVAIKYNTGRLGDFEAYQNKTKSEDHIVKVRSMSLNSNTRSAIKSDATFSNTETSDKDVSKSIVLRETKQEIAMIKKVDTHPNITTLLDYFDTYMVFEYAPRGDLHDAIQLGIAPVATSDVIDVFMQLISAVEFCHKNGVYHRDIKPENILIADDWSIKLTDFGLATDHLICNDFDVGSERYMAPELLEHSDIDSYAADKVDIWSLGICLLNIVFGKSPFRSASSKDKMFLHYAANRETLFDIFPFMSYDLFSVMIHSLTIDPANRDLEMIKVNLLNIDVLTYDYEFEEDVDDIKAKALVEEIGEDESYEADGKQGNAKSEAANTAKVEDTISEIKPAAKGENPVVLFDNSPNNIDKGENATRTDPISTGANSEVRTNDGKSEIDMSEPKHSPNINPSLQPSAVLESANRKMGLIDTLLGTDTNNNYTVSEPINIQKKYEPPHKLLANSLNDSKKFNISNENRKANNNNNYRARRWNPAHRKPLKIANYNYRNKSQDGRIGGRDSLKDDSFDFNRKDFFTPRSVFTHYMEKANRGKQNVQQRGSYYRKNKEFENSSNNYTYNYRHAFNNTNNYYDYSDRRAWQKRKRRSSNVPSSNSNKNKNSYRSGNLRSRNSKWEAPLWNSSNDHKSKNPRRLSAGISSGANSHPVRVTSSLRSSMDGKYIPPNLRFNASNLLGSAVVSDDDTETDNDFMSGSSKRTSKGHFESPREIEDIAEDDDDTGDDQVEHAEDSDEETFSFEFDQPTVSRNNGMNFLAGVSPSDDGEKFEQIQSNAMNLLSKQFTESRLFDEKNNSRDTSLTTTVSNNFSSTGSNINTSPKGYKKYIPPHHRRSSHSAADTTGNLTSTLTDKPASNVIMNHFIDRSSNKNMSPVSTSAPTKSSSFFSSCKNIAPHELLTEKGYDAFVNSDQYNDNLFNIEEGNYITPTKMMVNGLSEQKFIANGSIDDKTSG</sequence>
<dbReference type="GO" id="GO:0005524">
    <property type="term" value="F:ATP binding"/>
    <property type="evidence" value="ECO:0007669"/>
    <property type="project" value="UniProtKB-KW"/>
</dbReference>
<keyword evidence="4" id="KW-0418">Kinase</keyword>
<feature type="compositionally biased region" description="Acidic residues" evidence="6">
    <location>
        <begin position="758"/>
        <end position="782"/>
    </location>
</feature>
<dbReference type="SMART" id="SM00220">
    <property type="entry name" value="S_TKc"/>
    <property type="match status" value="1"/>
</dbReference>
<dbReference type="InterPro" id="IPR008271">
    <property type="entry name" value="Ser/Thr_kinase_AS"/>
</dbReference>
<dbReference type="EC" id="2.7.11.1" evidence="1"/>
<dbReference type="GO" id="GO:0005776">
    <property type="term" value="C:autophagosome"/>
    <property type="evidence" value="ECO:0007669"/>
    <property type="project" value="TreeGrafter"/>
</dbReference>